<dbReference type="Proteomes" id="UP001549037">
    <property type="component" value="Unassembled WGS sequence"/>
</dbReference>
<dbReference type="InterPro" id="IPR012318">
    <property type="entry name" value="HTH_CRP"/>
</dbReference>
<dbReference type="Pfam" id="PF00027">
    <property type="entry name" value="cNMP_binding"/>
    <property type="match status" value="1"/>
</dbReference>
<evidence type="ECO:0000256" key="1">
    <source>
        <dbReference type="ARBA" id="ARBA00023015"/>
    </source>
</evidence>
<keyword evidence="1" id="KW-0805">Transcription regulation</keyword>
<dbReference type="SUPFAM" id="SSF51206">
    <property type="entry name" value="cAMP-binding domain-like"/>
    <property type="match status" value="1"/>
</dbReference>
<dbReference type="Pfam" id="PF13545">
    <property type="entry name" value="HTH_Crp_2"/>
    <property type="match status" value="1"/>
</dbReference>
<dbReference type="PANTHER" id="PTHR24567:SF26">
    <property type="entry name" value="REGULATORY PROTEIN YEIL"/>
    <property type="match status" value="1"/>
</dbReference>
<evidence type="ECO:0000313" key="7">
    <source>
        <dbReference type="Proteomes" id="UP001549037"/>
    </source>
</evidence>
<dbReference type="PROSITE" id="PS50042">
    <property type="entry name" value="CNMP_BINDING_3"/>
    <property type="match status" value="1"/>
</dbReference>
<dbReference type="RefSeq" id="WP_354367569.1">
    <property type="nucleotide sequence ID" value="NZ_JBEPLN010000004.1"/>
</dbReference>
<feature type="domain" description="HTH crp-type" evidence="5">
    <location>
        <begin position="143"/>
        <end position="206"/>
    </location>
</feature>
<dbReference type="InterPro" id="IPR000595">
    <property type="entry name" value="cNMP-bd_dom"/>
</dbReference>
<keyword evidence="7" id="KW-1185">Reference proteome</keyword>
<evidence type="ECO:0000259" key="4">
    <source>
        <dbReference type="PROSITE" id="PS50042"/>
    </source>
</evidence>
<dbReference type="InterPro" id="IPR050397">
    <property type="entry name" value="Env_Response_Regulators"/>
</dbReference>
<dbReference type="Gene3D" id="2.60.120.10">
    <property type="entry name" value="Jelly Rolls"/>
    <property type="match status" value="1"/>
</dbReference>
<evidence type="ECO:0000256" key="2">
    <source>
        <dbReference type="ARBA" id="ARBA00023125"/>
    </source>
</evidence>
<feature type="domain" description="Cyclic nucleotide-binding" evidence="4">
    <location>
        <begin position="1"/>
        <end position="112"/>
    </location>
</feature>
<evidence type="ECO:0000313" key="6">
    <source>
        <dbReference type="EMBL" id="MET3633747.1"/>
    </source>
</evidence>
<dbReference type="EMBL" id="JBEPLN010000004">
    <property type="protein sequence ID" value="MET3633747.1"/>
    <property type="molecule type" value="Genomic_DNA"/>
</dbReference>
<dbReference type="SMART" id="SM00100">
    <property type="entry name" value="cNMP"/>
    <property type="match status" value="1"/>
</dbReference>
<gene>
    <name evidence="6" type="ORF">ABID28_000380</name>
</gene>
<organism evidence="6 7">
    <name type="scientific">Streptococcus porcorum</name>
    <dbReference type="NCBI Taxonomy" id="701526"/>
    <lineage>
        <taxon>Bacteria</taxon>
        <taxon>Bacillati</taxon>
        <taxon>Bacillota</taxon>
        <taxon>Bacilli</taxon>
        <taxon>Lactobacillales</taxon>
        <taxon>Streptococcaceae</taxon>
        <taxon>Streptococcus</taxon>
    </lineage>
</organism>
<evidence type="ECO:0000259" key="5">
    <source>
        <dbReference type="PROSITE" id="PS51063"/>
    </source>
</evidence>
<dbReference type="InterPro" id="IPR018490">
    <property type="entry name" value="cNMP-bd_dom_sf"/>
</dbReference>
<dbReference type="InterPro" id="IPR036390">
    <property type="entry name" value="WH_DNA-bd_sf"/>
</dbReference>
<dbReference type="PROSITE" id="PS51063">
    <property type="entry name" value="HTH_CRP_2"/>
    <property type="match status" value="1"/>
</dbReference>
<dbReference type="CDD" id="cd00038">
    <property type="entry name" value="CAP_ED"/>
    <property type="match status" value="1"/>
</dbReference>
<dbReference type="InterPro" id="IPR014710">
    <property type="entry name" value="RmlC-like_jellyroll"/>
</dbReference>
<name>A0ABV2JFX3_9STRE</name>
<proteinExistence type="predicted"/>
<accession>A0ABV2JFX3</accession>
<dbReference type="SUPFAM" id="SSF46785">
    <property type="entry name" value="Winged helix' DNA-binding domain"/>
    <property type="match status" value="1"/>
</dbReference>
<comment type="caution">
    <text evidence="6">The sequence shown here is derived from an EMBL/GenBank/DDBJ whole genome shotgun (WGS) entry which is preliminary data.</text>
</comment>
<protein>
    <submittedName>
        <fullName evidence="6">CRP-like cAMP-binding protein</fullName>
    </submittedName>
</protein>
<reference evidence="6 7" key="1">
    <citation type="submission" date="2024-06" db="EMBL/GenBank/DDBJ databases">
        <title>Genomic Encyclopedia of Type Strains, Phase IV (KMG-IV): sequencing the most valuable type-strain genomes for metagenomic binning, comparative biology and taxonomic classification.</title>
        <authorList>
            <person name="Goeker M."/>
        </authorList>
    </citation>
    <scope>NUCLEOTIDE SEQUENCE [LARGE SCALE GENOMIC DNA]</scope>
    <source>
        <strain evidence="6 7">DSM 28302</strain>
    </source>
</reference>
<keyword evidence="3" id="KW-0804">Transcription</keyword>
<keyword evidence="2" id="KW-0238">DNA-binding</keyword>
<sequence>MKEIEKLLKEFQVETLFPKHYFPHLILKEFSKSDYLCHQDEELTTISYVLTGRIKIVKKLANGKDYILDIKNPPTIIGDIELLTNQTASSSVIAETKGLMLSLSLNQQKEVLLSDPSFLLRLARGLANALHEQNTKTSTNLSYTLKERLASYILTLEEDKPFTLPLATLADSFGVSYRHLLRVLKELITDGALRKENNRYRINDRKRLEKWQIHA</sequence>
<dbReference type="PANTHER" id="PTHR24567">
    <property type="entry name" value="CRP FAMILY TRANSCRIPTIONAL REGULATORY PROTEIN"/>
    <property type="match status" value="1"/>
</dbReference>
<evidence type="ECO:0000256" key="3">
    <source>
        <dbReference type="ARBA" id="ARBA00023163"/>
    </source>
</evidence>